<dbReference type="InterPro" id="IPR044244">
    <property type="entry name" value="TTC27/Emw1"/>
</dbReference>
<evidence type="ECO:0000256" key="4">
    <source>
        <dbReference type="SAM" id="MobiDB-lite"/>
    </source>
</evidence>
<dbReference type="PANTHER" id="PTHR16193">
    <property type="entry name" value="TETRATRICOPEPTIDE REPEAT PROTEIN 27"/>
    <property type="match status" value="1"/>
</dbReference>
<feature type="compositionally biased region" description="Polar residues" evidence="4">
    <location>
        <begin position="428"/>
        <end position="443"/>
    </location>
</feature>
<reference evidence="5 6" key="1">
    <citation type="journal article" date="2017" name="G3 (Bethesda)">
        <title>First Draft Genome Sequence of the Pathogenic Fungus Lomentospora prolificans (Formerly Scedosporium prolificans).</title>
        <authorList>
            <person name="Luo R."/>
            <person name="Zimin A."/>
            <person name="Workman R."/>
            <person name="Fan Y."/>
            <person name="Pertea G."/>
            <person name="Grossman N."/>
            <person name="Wear M.P."/>
            <person name="Jia B."/>
            <person name="Miller H."/>
            <person name="Casadevall A."/>
            <person name="Timp W."/>
            <person name="Zhang S.X."/>
            <person name="Salzberg S.L."/>
        </authorList>
    </citation>
    <scope>NUCLEOTIDE SEQUENCE [LARGE SCALE GENOMIC DNA]</scope>
    <source>
        <strain evidence="5 6">JHH-5317</strain>
    </source>
</reference>
<dbReference type="Pfam" id="PF13432">
    <property type="entry name" value="TPR_16"/>
    <property type="match status" value="1"/>
</dbReference>
<dbReference type="STRING" id="41688.A0A2N3N0L6"/>
<dbReference type="AlphaFoldDB" id="A0A2N3N0L6"/>
<accession>A0A2N3N0L6</accession>
<feature type="compositionally biased region" description="Basic and acidic residues" evidence="4">
    <location>
        <begin position="732"/>
        <end position="743"/>
    </location>
</feature>
<dbReference type="PROSITE" id="PS50005">
    <property type="entry name" value="TPR"/>
    <property type="match status" value="1"/>
</dbReference>
<organism evidence="5 6">
    <name type="scientific">Lomentospora prolificans</name>
    <dbReference type="NCBI Taxonomy" id="41688"/>
    <lineage>
        <taxon>Eukaryota</taxon>
        <taxon>Fungi</taxon>
        <taxon>Dikarya</taxon>
        <taxon>Ascomycota</taxon>
        <taxon>Pezizomycotina</taxon>
        <taxon>Sordariomycetes</taxon>
        <taxon>Hypocreomycetidae</taxon>
        <taxon>Microascales</taxon>
        <taxon>Microascaceae</taxon>
        <taxon>Lomentospora</taxon>
    </lineage>
</organism>
<feature type="region of interest" description="Disordered" evidence="4">
    <location>
        <begin position="571"/>
        <end position="605"/>
    </location>
</feature>
<dbReference type="InterPro" id="IPR011990">
    <property type="entry name" value="TPR-like_helical_dom_sf"/>
</dbReference>
<dbReference type="Gene3D" id="1.25.40.10">
    <property type="entry name" value="Tetratricopeptide repeat domain"/>
    <property type="match status" value="1"/>
</dbReference>
<keyword evidence="1" id="KW-0677">Repeat</keyword>
<feature type="repeat" description="TPR" evidence="3">
    <location>
        <begin position="669"/>
        <end position="702"/>
    </location>
</feature>
<dbReference type="VEuPathDB" id="FungiDB:jhhlp_007812"/>
<feature type="region of interest" description="Disordered" evidence="4">
    <location>
        <begin position="732"/>
        <end position="757"/>
    </location>
</feature>
<feature type="compositionally biased region" description="Basic and acidic residues" evidence="4">
    <location>
        <begin position="584"/>
        <end position="601"/>
    </location>
</feature>
<feature type="region of interest" description="Disordered" evidence="4">
    <location>
        <begin position="428"/>
        <end position="447"/>
    </location>
</feature>
<dbReference type="PANTHER" id="PTHR16193:SF0">
    <property type="entry name" value="TETRATRICOPEPTIDE REPEAT PROTEIN 27"/>
    <property type="match status" value="1"/>
</dbReference>
<dbReference type="EMBL" id="NLAX01001139">
    <property type="protein sequence ID" value="PKS05979.1"/>
    <property type="molecule type" value="Genomic_DNA"/>
</dbReference>
<dbReference type="InterPro" id="IPR019734">
    <property type="entry name" value="TPR_rpt"/>
</dbReference>
<protein>
    <submittedName>
        <fullName evidence="5">Uncharacterized protein</fullName>
    </submittedName>
</protein>
<dbReference type="OrthoDB" id="1936594at2759"/>
<evidence type="ECO:0000313" key="5">
    <source>
        <dbReference type="EMBL" id="PKS05979.1"/>
    </source>
</evidence>
<keyword evidence="2 3" id="KW-0802">TPR repeat</keyword>
<sequence>MSSVTVTAEGADAPQDFLKMVSQGDYLDVLTSPSGKTAIRQCIASLQATEANTLDAPSVPEQQNCLALGIAAFDAFLQVNVTGPVLEGISKVEALLTEGGKSLEDLRKECLKALEVDGVSPYAYIPSLELFFLARFIIFNPVLDSLKGKVAVEKNAGVSLGWLRLRILVWHYKLLTQPSLGPSSSYMKTAQWSDVPTLISKVYDAADAVRDEVLAEGNAWTSEEKIRCLLELANNDIMLGRDDKAREAIKAAKELSRFEYALTGALGKKTKYQENSTSQLVILARSATEITQEDKSMAVPGALPLNDDVLLEKIAFEGRENGVTDQANLSDSLKGLEPDEQPPLTPLDQIILLTEAMLKDAFSPLDALTSEEIMPYAVRVLQDKSTNWQIYTQALIVRSRVEVHRSRTVERGVLQMQAVVDQVVVDTSSSPTIPAHEQSTQGEGESVPTIAVSAPRDEAAPVEEKPTSFFRAAEPMESAPAHERLRYIHALSTPPRWHLESELAYGWTGIGALVSALEIFKRLRLWAEVALCLAAAAASAENDEDGRGSGSDEKARGIVRWCLFNKTGRPASESINADDEKLEDDVTHLKPSDFTGPERDPPPPNAPRLFCILGDLEDDPSHYERAWTISNNRYSRAQRSLAEHYLQKKDFVAAREAYKKAVHVNRLSSEMWSRLGDIYLRLGEMENAADSFGKAISAANDIVGGEDARTWSNLGSALWSLYLEAIESLKQAKKEPAPKPPKLDDEETDEEDTVENKSAKDAATLLNQALQAYKRGANLARENWRIWDNVLTIASRTRPLYVSDMVHAIQNILRIRETEAAVDADMLRLLLQEAVLDKEKAKTDDGAGVYEIPRGTAERAVVELVENNVVPLITARSELWELVARERAWKRDYAGAVEASERAWRAAIGMSGASNLAPAGPGGDAQTWQTDVEAWKVVVRRTDELVSVLENYGSEVESIGEKWKGKARSAVRSVMGKGKARWEGGEGWSTLEGLMEELKR</sequence>
<proteinExistence type="predicted"/>
<dbReference type="SUPFAM" id="SSF48452">
    <property type="entry name" value="TPR-like"/>
    <property type="match status" value="1"/>
</dbReference>
<comment type="caution">
    <text evidence="5">The sequence shown here is derived from an EMBL/GenBank/DDBJ whole genome shotgun (WGS) entry which is preliminary data.</text>
</comment>
<dbReference type="Proteomes" id="UP000233524">
    <property type="component" value="Unassembled WGS sequence"/>
</dbReference>
<name>A0A2N3N0L6_9PEZI</name>
<evidence type="ECO:0000256" key="3">
    <source>
        <dbReference type="PROSITE-ProRule" id="PRU00339"/>
    </source>
</evidence>
<evidence type="ECO:0000256" key="2">
    <source>
        <dbReference type="ARBA" id="ARBA00022803"/>
    </source>
</evidence>
<gene>
    <name evidence="5" type="ORF">jhhlp_007812</name>
</gene>
<dbReference type="FunCoup" id="A0A2N3N0L6">
    <property type="interactions" value="1130"/>
</dbReference>
<feature type="compositionally biased region" description="Acidic residues" evidence="4">
    <location>
        <begin position="744"/>
        <end position="753"/>
    </location>
</feature>
<evidence type="ECO:0000313" key="6">
    <source>
        <dbReference type="Proteomes" id="UP000233524"/>
    </source>
</evidence>
<evidence type="ECO:0000256" key="1">
    <source>
        <dbReference type="ARBA" id="ARBA00022737"/>
    </source>
</evidence>
<dbReference type="SMART" id="SM00028">
    <property type="entry name" value="TPR"/>
    <property type="match status" value="3"/>
</dbReference>
<dbReference type="InParanoid" id="A0A2N3N0L6"/>
<keyword evidence="6" id="KW-1185">Reference proteome</keyword>